<comment type="caution">
    <text evidence="2">The sequence shown here is derived from an EMBL/GenBank/DDBJ whole genome shotgun (WGS) entry which is preliminary data.</text>
</comment>
<sequence length="171" mass="19235">MGQVLHRSATTTAAVRRALQHSQESLRTLARRHGINPKTVVKWRKRDSTADYPRWTATGRSAGSTRATPSASSTSIWPRCAPPRANSISSWPSIELPSWLWSNSWRRPTCELPPPPGSTHRGCSLPYPHSAHRQWHPVRRPSEESPGANRPLPRPSLRSISSSCFFLFLDR</sequence>
<proteinExistence type="predicted"/>
<protein>
    <submittedName>
        <fullName evidence="2">Uncharacterized protein</fullName>
    </submittedName>
</protein>
<organism evidence="2 3">
    <name type="scientific">Edaphobacter modestus</name>
    <dbReference type="NCBI Taxonomy" id="388466"/>
    <lineage>
        <taxon>Bacteria</taxon>
        <taxon>Pseudomonadati</taxon>
        <taxon>Acidobacteriota</taxon>
        <taxon>Terriglobia</taxon>
        <taxon>Terriglobales</taxon>
        <taxon>Acidobacteriaceae</taxon>
        <taxon>Edaphobacter</taxon>
    </lineage>
</organism>
<feature type="region of interest" description="Disordered" evidence="1">
    <location>
        <begin position="53"/>
        <end position="79"/>
    </location>
</feature>
<gene>
    <name evidence="2" type="ORF">BDD14_6416</name>
</gene>
<accession>A0A4Q7XZD2</accession>
<dbReference type="EMBL" id="SHKW01000007">
    <property type="protein sequence ID" value="RZU29792.1"/>
    <property type="molecule type" value="Genomic_DNA"/>
</dbReference>
<reference evidence="2 3" key="1">
    <citation type="submission" date="2019-02" db="EMBL/GenBank/DDBJ databases">
        <title>Genomic Encyclopedia of Archaeal and Bacterial Type Strains, Phase II (KMG-II): from individual species to whole genera.</title>
        <authorList>
            <person name="Goeker M."/>
        </authorList>
    </citation>
    <scope>NUCLEOTIDE SEQUENCE [LARGE SCALE GENOMIC DNA]</scope>
    <source>
        <strain evidence="2 3">DSM 18101</strain>
    </source>
</reference>
<feature type="compositionally biased region" description="Basic residues" evidence="1">
    <location>
        <begin position="130"/>
        <end position="139"/>
    </location>
</feature>
<name>A0A4Q7XZD2_9BACT</name>
<evidence type="ECO:0000256" key="1">
    <source>
        <dbReference type="SAM" id="MobiDB-lite"/>
    </source>
</evidence>
<evidence type="ECO:0000313" key="2">
    <source>
        <dbReference type="EMBL" id="RZU29792.1"/>
    </source>
</evidence>
<feature type="compositionally biased region" description="Low complexity" evidence="1">
    <location>
        <begin position="61"/>
        <end position="75"/>
    </location>
</feature>
<evidence type="ECO:0000313" key="3">
    <source>
        <dbReference type="Proteomes" id="UP000292958"/>
    </source>
</evidence>
<dbReference type="Proteomes" id="UP000292958">
    <property type="component" value="Unassembled WGS sequence"/>
</dbReference>
<feature type="region of interest" description="Disordered" evidence="1">
    <location>
        <begin position="112"/>
        <end position="155"/>
    </location>
</feature>
<keyword evidence="3" id="KW-1185">Reference proteome</keyword>
<dbReference type="AlphaFoldDB" id="A0A4Q7XZD2"/>